<dbReference type="EMBL" id="QXFV01012156">
    <property type="protein sequence ID" value="KAE8951966.1"/>
    <property type="molecule type" value="Genomic_DNA"/>
</dbReference>
<accession>A0A6A3G5L7</accession>
<proteinExistence type="predicted"/>
<organism evidence="3 4">
    <name type="scientific">Phytophthora rubi</name>
    <dbReference type="NCBI Taxonomy" id="129364"/>
    <lineage>
        <taxon>Eukaryota</taxon>
        <taxon>Sar</taxon>
        <taxon>Stramenopiles</taxon>
        <taxon>Oomycota</taxon>
        <taxon>Peronosporomycetes</taxon>
        <taxon>Peronosporales</taxon>
        <taxon>Peronosporaceae</taxon>
        <taxon>Phytophthora</taxon>
    </lineage>
</organism>
<evidence type="ECO:0000259" key="2">
    <source>
        <dbReference type="Pfam" id="PF07727"/>
    </source>
</evidence>
<feature type="domain" description="Reverse transcriptase Ty1/copia-type" evidence="2">
    <location>
        <begin position="6"/>
        <end position="113"/>
    </location>
</feature>
<dbReference type="Proteomes" id="UP000429607">
    <property type="component" value="Unassembled WGS sequence"/>
</dbReference>
<sequence length="145" mass="15756">MAHVWEVPARHGDVPSAYVKADKEEGLEIYLYIPDGMETSDELLALLGVKHKGQLALLHKILVKLGFCQCYTDGCLYYKRDAGGVTLVGAYVDDLLVTGTSNARVDAFFEDMAVLGSRTWESSRSSWASGSSATRTRDGCSSSAK</sequence>
<dbReference type="InterPro" id="IPR013103">
    <property type="entry name" value="RVT_2"/>
</dbReference>
<comment type="caution">
    <text evidence="3">The sequence shown here is derived from an EMBL/GenBank/DDBJ whole genome shotgun (WGS) entry which is preliminary data.</text>
</comment>
<evidence type="ECO:0000313" key="4">
    <source>
        <dbReference type="Proteomes" id="UP000429607"/>
    </source>
</evidence>
<reference evidence="3 4" key="1">
    <citation type="submission" date="2018-09" db="EMBL/GenBank/DDBJ databases">
        <title>Genomic investigation of the strawberry pathogen Phytophthora fragariae indicates pathogenicity is determined by transcriptional variation in three key races.</title>
        <authorList>
            <person name="Adams T.M."/>
            <person name="Armitage A.D."/>
            <person name="Sobczyk M.K."/>
            <person name="Bates H.J."/>
            <person name="Dunwell J.M."/>
            <person name="Nellist C.F."/>
            <person name="Harrison R.J."/>
        </authorList>
    </citation>
    <scope>NUCLEOTIDE SEQUENCE [LARGE SCALE GENOMIC DNA]</scope>
    <source>
        <strain evidence="3 4">SCRP249</strain>
    </source>
</reference>
<evidence type="ECO:0000256" key="1">
    <source>
        <dbReference type="SAM" id="MobiDB-lite"/>
    </source>
</evidence>
<gene>
    <name evidence="3" type="ORF">PR001_g33496</name>
</gene>
<evidence type="ECO:0000313" key="3">
    <source>
        <dbReference type="EMBL" id="KAE8951966.1"/>
    </source>
</evidence>
<feature type="compositionally biased region" description="Low complexity" evidence="1">
    <location>
        <begin position="124"/>
        <end position="134"/>
    </location>
</feature>
<dbReference type="Pfam" id="PF07727">
    <property type="entry name" value="RVT_2"/>
    <property type="match status" value="1"/>
</dbReference>
<name>A0A6A3G5L7_9STRA</name>
<dbReference type="AlphaFoldDB" id="A0A6A3G5L7"/>
<feature type="region of interest" description="Disordered" evidence="1">
    <location>
        <begin position="124"/>
        <end position="145"/>
    </location>
</feature>
<protein>
    <recommendedName>
        <fullName evidence="2">Reverse transcriptase Ty1/copia-type domain-containing protein</fullName>
    </recommendedName>
</protein>